<accession>A0A7S3VBD8</accession>
<feature type="transmembrane region" description="Helical" evidence="1">
    <location>
        <begin position="308"/>
        <end position="341"/>
    </location>
</feature>
<proteinExistence type="predicted"/>
<keyword evidence="1" id="KW-1133">Transmembrane helix</keyword>
<gene>
    <name evidence="2" type="ORF">CDEB00056_LOCUS14058</name>
</gene>
<feature type="transmembrane region" description="Helical" evidence="1">
    <location>
        <begin position="40"/>
        <end position="61"/>
    </location>
</feature>
<feature type="transmembrane region" description="Helical" evidence="1">
    <location>
        <begin position="265"/>
        <end position="287"/>
    </location>
</feature>
<keyword evidence="1" id="KW-0472">Membrane</keyword>
<feature type="transmembrane region" description="Helical" evidence="1">
    <location>
        <begin position="347"/>
        <end position="369"/>
    </location>
</feature>
<reference evidence="2" key="1">
    <citation type="submission" date="2021-01" db="EMBL/GenBank/DDBJ databases">
        <authorList>
            <person name="Corre E."/>
            <person name="Pelletier E."/>
            <person name="Niang G."/>
            <person name="Scheremetjew M."/>
            <person name="Finn R."/>
            <person name="Kale V."/>
            <person name="Holt S."/>
            <person name="Cochrane G."/>
            <person name="Meng A."/>
            <person name="Brown T."/>
            <person name="Cohen L."/>
        </authorList>
    </citation>
    <scope>NUCLEOTIDE SEQUENCE</scope>
    <source>
        <strain evidence="2">MM31A-1</strain>
    </source>
</reference>
<keyword evidence="1" id="KW-0812">Transmembrane</keyword>
<sequence>MFDSNALYSNRPISHRLDRVIRKVFSIFYNFLRPFLSIAILQRLSIVGPAIGLLVITFFAFDPSFGRLISHAGDTFAGLIFSDYGQSFSRNLLEYNHEAVGVGLGGLSGSGITSRAISRLLEDGGDNYADNEVNVYYQYDDAGGDDDGDGQDDDFITDIYYASGEHYKSLVLQAIGIALMWIFALSLVTSIFSGAFVHALADIYAEVEPSSFKSIRIGAKIMFRIYIFQLLISAGRMLSMALIWVVPAFIRDGSWTAAESLTLQYISSFFFFLLDIVMFAIVPAIVVEGRGPVGAFKRSLHLCKSQRCFIFGTFVGFRVVFAMIAMVIVVVADSGFIFGLFPAYVSIIFRALFDMLTMPIGPIFGFVLYMSVRILNENITQVELTHEFGSSLPATEVVDDNGDLTTDYQEVNAKSSIIEIV</sequence>
<protein>
    <submittedName>
        <fullName evidence="2">Uncharacterized protein</fullName>
    </submittedName>
</protein>
<evidence type="ECO:0000256" key="1">
    <source>
        <dbReference type="SAM" id="Phobius"/>
    </source>
</evidence>
<dbReference type="AlphaFoldDB" id="A0A7S3VBD8"/>
<dbReference type="Pfam" id="PF24400">
    <property type="entry name" value="DUF7544"/>
    <property type="match status" value="1"/>
</dbReference>
<organism evidence="2">
    <name type="scientific">Chaetoceros debilis</name>
    <dbReference type="NCBI Taxonomy" id="122233"/>
    <lineage>
        <taxon>Eukaryota</taxon>
        <taxon>Sar</taxon>
        <taxon>Stramenopiles</taxon>
        <taxon>Ochrophyta</taxon>
        <taxon>Bacillariophyta</taxon>
        <taxon>Coscinodiscophyceae</taxon>
        <taxon>Chaetocerotophycidae</taxon>
        <taxon>Chaetocerotales</taxon>
        <taxon>Chaetocerotaceae</taxon>
        <taxon>Chaetoceros</taxon>
    </lineage>
</organism>
<feature type="transmembrane region" description="Helical" evidence="1">
    <location>
        <begin position="170"/>
        <end position="200"/>
    </location>
</feature>
<feature type="transmembrane region" description="Helical" evidence="1">
    <location>
        <begin position="221"/>
        <end position="245"/>
    </location>
</feature>
<dbReference type="EMBL" id="HBIO01018308">
    <property type="protein sequence ID" value="CAE0469205.1"/>
    <property type="molecule type" value="Transcribed_RNA"/>
</dbReference>
<dbReference type="InterPro" id="IPR055966">
    <property type="entry name" value="DUF7544"/>
</dbReference>
<evidence type="ECO:0000313" key="2">
    <source>
        <dbReference type="EMBL" id="CAE0469205.1"/>
    </source>
</evidence>
<name>A0A7S3VBD8_9STRA</name>